<dbReference type="RefSeq" id="WP_270884048.1">
    <property type="nucleotide sequence ID" value="NZ_JAQFVF010000061.1"/>
</dbReference>
<sequence>MGKKKAIEVIEVENNEGDSPIIKSDEGKLVKKTFMIQKKLLDKIMAAMLEAERGEQTRIINKALKQYFSKRKKKKSK</sequence>
<dbReference type="Proteomes" id="UP001596044">
    <property type="component" value="Unassembled WGS sequence"/>
</dbReference>
<evidence type="ECO:0000313" key="2">
    <source>
        <dbReference type="Proteomes" id="UP001596044"/>
    </source>
</evidence>
<organism evidence="1 2">
    <name type="scientific">Paenibacillus aestuarii</name>
    <dbReference type="NCBI Taxonomy" id="516965"/>
    <lineage>
        <taxon>Bacteria</taxon>
        <taxon>Bacillati</taxon>
        <taxon>Bacillota</taxon>
        <taxon>Bacilli</taxon>
        <taxon>Bacillales</taxon>
        <taxon>Paenibacillaceae</taxon>
        <taxon>Paenibacillus</taxon>
    </lineage>
</organism>
<accession>A0ABW0K2W9</accession>
<evidence type="ECO:0000313" key="1">
    <source>
        <dbReference type="EMBL" id="MFC5447605.1"/>
    </source>
</evidence>
<dbReference type="EMBL" id="JBHSMJ010000008">
    <property type="protein sequence ID" value="MFC5447605.1"/>
    <property type="molecule type" value="Genomic_DNA"/>
</dbReference>
<comment type="caution">
    <text evidence="1">The sequence shown here is derived from an EMBL/GenBank/DDBJ whole genome shotgun (WGS) entry which is preliminary data.</text>
</comment>
<gene>
    <name evidence="1" type="ORF">ACFPOG_05005</name>
</gene>
<proteinExistence type="predicted"/>
<reference evidence="2" key="1">
    <citation type="journal article" date="2019" name="Int. J. Syst. Evol. Microbiol.">
        <title>The Global Catalogue of Microorganisms (GCM) 10K type strain sequencing project: providing services to taxonomists for standard genome sequencing and annotation.</title>
        <authorList>
            <consortium name="The Broad Institute Genomics Platform"/>
            <consortium name="The Broad Institute Genome Sequencing Center for Infectious Disease"/>
            <person name="Wu L."/>
            <person name="Ma J."/>
        </authorList>
    </citation>
    <scope>NUCLEOTIDE SEQUENCE [LARGE SCALE GENOMIC DNA]</scope>
    <source>
        <strain evidence="2">KACC 11904</strain>
    </source>
</reference>
<keyword evidence="2" id="KW-1185">Reference proteome</keyword>
<protein>
    <recommendedName>
        <fullName evidence="3">CopG family transcriptional regulator</fullName>
    </recommendedName>
</protein>
<name>A0ABW0K2W9_9BACL</name>
<evidence type="ECO:0008006" key="3">
    <source>
        <dbReference type="Google" id="ProtNLM"/>
    </source>
</evidence>